<protein>
    <submittedName>
        <fullName evidence="2">Acetyltransferase (GNAT) family protein</fullName>
    </submittedName>
</protein>
<dbReference type="PROSITE" id="PS51186">
    <property type="entry name" value="GNAT"/>
    <property type="match status" value="1"/>
</dbReference>
<sequence length="186" mass="20362">MTNAPTSKTLSPGFRYATSADVSAIVGLVESAYRGAASRAGWTTEADLLAGRRTDAEEIGQLLAGSEGRFVLLEEGGELLASCYIEKKGDACYFGMFSVRPLRQGGGIGRRVVAEVERLARQDWACSSVEMAVIDVRDELMAWYGRRGYARTGRFSPFPYGDERFGIPLRDDLRFEYVVKPLGGEA</sequence>
<dbReference type="SUPFAM" id="SSF55729">
    <property type="entry name" value="Acyl-CoA N-acyltransferases (Nat)"/>
    <property type="match status" value="1"/>
</dbReference>
<dbReference type="Pfam" id="PF00583">
    <property type="entry name" value="Acetyltransf_1"/>
    <property type="match status" value="1"/>
</dbReference>
<name>A0A4R3YN36_9GAMM</name>
<dbReference type="OrthoDB" id="119501at2"/>
<keyword evidence="2" id="KW-0808">Transferase</keyword>
<dbReference type="GO" id="GO:0016747">
    <property type="term" value="F:acyltransferase activity, transferring groups other than amino-acyl groups"/>
    <property type="evidence" value="ECO:0007669"/>
    <property type="project" value="InterPro"/>
</dbReference>
<evidence type="ECO:0000259" key="1">
    <source>
        <dbReference type="PROSITE" id="PS51186"/>
    </source>
</evidence>
<accession>A0A4R3YN36</accession>
<gene>
    <name evidence="2" type="ORF">EC912_104254</name>
</gene>
<evidence type="ECO:0000313" key="3">
    <source>
        <dbReference type="Proteomes" id="UP000295645"/>
    </source>
</evidence>
<feature type="domain" description="N-acetyltransferase" evidence="1">
    <location>
        <begin position="12"/>
        <end position="174"/>
    </location>
</feature>
<dbReference type="Proteomes" id="UP000295645">
    <property type="component" value="Unassembled WGS sequence"/>
</dbReference>
<dbReference type="RefSeq" id="WP_132144355.1">
    <property type="nucleotide sequence ID" value="NZ_SMCS01000004.1"/>
</dbReference>
<proteinExistence type="predicted"/>
<evidence type="ECO:0000313" key="2">
    <source>
        <dbReference type="EMBL" id="TCV94057.1"/>
    </source>
</evidence>
<comment type="caution">
    <text evidence="2">The sequence shown here is derived from an EMBL/GenBank/DDBJ whole genome shotgun (WGS) entry which is preliminary data.</text>
</comment>
<organism evidence="2 3">
    <name type="scientific">Luteibacter rhizovicinus</name>
    <dbReference type="NCBI Taxonomy" id="242606"/>
    <lineage>
        <taxon>Bacteria</taxon>
        <taxon>Pseudomonadati</taxon>
        <taxon>Pseudomonadota</taxon>
        <taxon>Gammaproteobacteria</taxon>
        <taxon>Lysobacterales</taxon>
        <taxon>Rhodanobacteraceae</taxon>
        <taxon>Luteibacter</taxon>
    </lineage>
</organism>
<dbReference type="EMBL" id="SMCS01000004">
    <property type="protein sequence ID" value="TCV94057.1"/>
    <property type="molecule type" value="Genomic_DNA"/>
</dbReference>
<dbReference type="Gene3D" id="3.40.630.30">
    <property type="match status" value="1"/>
</dbReference>
<dbReference type="AlphaFoldDB" id="A0A4R3YN36"/>
<dbReference type="InterPro" id="IPR000182">
    <property type="entry name" value="GNAT_dom"/>
</dbReference>
<reference evidence="2 3" key="1">
    <citation type="submission" date="2019-03" db="EMBL/GenBank/DDBJ databases">
        <title>Above-ground endophytic microbial communities from plants in different locations in the United States.</title>
        <authorList>
            <person name="Frank C."/>
        </authorList>
    </citation>
    <scope>NUCLEOTIDE SEQUENCE [LARGE SCALE GENOMIC DNA]</scope>
    <source>
        <strain evidence="2 3">LP_13_YM</strain>
    </source>
</reference>
<keyword evidence="3" id="KW-1185">Reference proteome</keyword>
<dbReference type="CDD" id="cd04301">
    <property type="entry name" value="NAT_SF"/>
    <property type="match status" value="1"/>
</dbReference>
<dbReference type="InterPro" id="IPR016181">
    <property type="entry name" value="Acyl_CoA_acyltransferase"/>
</dbReference>